<reference evidence="1 2" key="1">
    <citation type="submission" date="2019-03" db="EMBL/GenBank/DDBJ databases">
        <title>Genomic Encyclopedia of Type Strains, Phase IV (KMG-IV): sequencing the most valuable type-strain genomes for metagenomic binning, comparative biology and taxonomic classification.</title>
        <authorList>
            <person name="Goeker M."/>
        </authorList>
    </citation>
    <scope>NUCLEOTIDE SEQUENCE [LARGE SCALE GENOMIC DNA]</scope>
    <source>
        <strain evidence="1 2">DSM 103792</strain>
    </source>
</reference>
<evidence type="ECO:0000313" key="2">
    <source>
        <dbReference type="Proteomes" id="UP000295375"/>
    </source>
</evidence>
<evidence type="ECO:0000313" key="1">
    <source>
        <dbReference type="EMBL" id="TDQ47444.1"/>
    </source>
</evidence>
<protein>
    <recommendedName>
        <fullName evidence="3">DUF465 domain-containing protein</fullName>
    </recommendedName>
</protein>
<dbReference type="OrthoDB" id="1263265at2"/>
<proteinExistence type="predicted"/>
<gene>
    <name evidence="1" type="ORF">EV696_11036</name>
</gene>
<evidence type="ECO:0008006" key="3">
    <source>
        <dbReference type="Google" id="ProtNLM"/>
    </source>
</evidence>
<dbReference type="Proteomes" id="UP000295375">
    <property type="component" value="Unassembled WGS sequence"/>
</dbReference>
<name>A0A4R6UVC1_9GAMM</name>
<sequence>MSYVDDHNLFNEFPEHTDRIEYLWKQDADFATIAEEYHSLDKRIRGLQMSGIPTSDYYFEELKKRRCLLKDQLYHKIALPYSAR</sequence>
<dbReference type="RefSeq" id="WP_133591054.1">
    <property type="nucleotide sequence ID" value="NZ_CP037953.1"/>
</dbReference>
<accession>A0A4R6UVC1</accession>
<comment type="caution">
    <text evidence="1">The sequence shown here is derived from an EMBL/GenBank/DDBJ whole genome shotgun (WGS) entry which is preliminary data.</text>
</comment>
<dbReference type="EMBL" id="SNYM01000010">
    <property type="protein sequence ID" value="TDQ47444.1"/>
    <property type="molecule type" value="Genomic_DNA"/>
</dbReference>
<organism evidence="1 2">
    <name type="scientific">Permianibacter aggregans</name>
    <dbReference type="NCBI Taxonomy" id="1510150"/>
    <lineage>
        <taxon>Bacteria</taxon>
        <taxon>Pseudomonadati</taxon>
        <taxon>Pseudomonadota</taxon>
        <taxon>Gammaproteobacteria</taxon>
        <taxon>Pseudomonadales</taxon>
        <taxon>Pseudomonadaceae</taxon>
        <taxon>Permianibacter</taxon>
    </lineage>
</organism>
<dbReference type="AlphaFoldDB" id="A0A4R6UVC1"/>
<keyword evidence="2" id="KW-1185">Reference proteome</keyword>
<dbReference type="Gene3D" id="6.10.280.50">
    <property type="match status" value="1"/>
</dbReference>
<dbReference type="Pfam" id="PF04325">
    <property type="entry name" value="DUF465"/>
    <property type="match status" value="1"/>
</dbReference>
<dbReference type="InterPro" id="IPR007420">
    <property type="entry name" value="DUF465"/>
</dbReference>
<dbReference type="InterPro" id="IPR038444">
    <property type="entry name" value="DUF465_sf"/>
</dbReference>